<evidence type="ECO:0000313" key="3">
    <source>
        <dbReference type="Proteomes" id="UP001432322"/>
    </source>
</evidence>
<comment type="caution">
    <text evidence="2">The sequence shown here is derived from an EMBL/GenBank/DDBJ whole genome shotgun (WGS) entry which is preliminary data.</text>
</comment>
<name>A0AAV5UWE3_9BILA</name>
<dbReference type="Proteomes" id="UP001432322">
    <property type="component" value="Unassembled WGS sequence"/>
</dbReference>
<gene>
    <name evidence="2" type="ORF">PFISCL1PPCAC_2678</name>
</gene>
<reference evidence="2" key="1">
    <citation type="submission" date="2023-10" db="EMBL/GenBank/DDBJ databases">
        <title>Genome assembly of Pristionchus species.</title>
        <authorList>
            <person name="Yoshida K."/>
            <person name="Sommer R.J."/>
        </authorList>
    </citation>
    <scope>NUCLEOTIDE SEQUENCE</scope>
    <source>
        <strain evidence="2">RS5133</strain>
    </source>
</reference>
<evidence type="ECO:0000313" key="2">
    <source>
        <dbReference type="EMBL" id="GMT11381.1"/>
    </source>
</evidence>
<feature type="region of interest" description="Disordered" evidence="1">
    <location>
        <begin position="344"/>
        <end position="396"/>
    </location>
</feature>
<keyword evidence="3" id="KW-1185">Reference proteome</keyword>
<evidence type="ECO:0000256" key="1">
    <source>
        <dbReference type="SAM" id="MobiDB-lite"/>
    </source>
</evidence>
<proteinExistence type="predicted"/>
<dbReference type="AlphaFoldDB" id="A0AAV5UWE3"/>
<accession>A0AAV5UWE3</accession>
<feature type="compositionally biased region" description="Acidic residues" evidence="1">
    <location>
        <begin position="372"/>
        <end position="396"/>
    </location>
</feature>
<organism evidence="2 3">
    <name type="scientific">Pristionchus fissidentatus</name>
    <dbReference type="NCBI Taxonomy" id="1538716"/>
    <lineage>
        <taxon>Eukaryota</taxon>
        <taxon>Metazoa</taxon>
        <taxon>Ecdysozoa</taxon>
        <taxon>Nematoda</taxon>
        <taxon>Chromadorea</taxon>
        <taxon>Rhabditida</taxon>
        <taxon>Rhabditina</taxon>
        <taxon>Diplogasteromorpha</taxon>
        <taxon>Diplogasteroidea</taxon>
        <taxon>Neodiplogasteridae</taxon>
        <taxon>Pristionchus</taxon>
    </lineage>
</organism>
<protein>
    <submittedName>
        <fullName evidence="2">Uncharacterized protein</fullName>
    </submittedName>
</protein>
<sequence length="396" mass="45049">MDFTEMISSVSDSSKEGECPCCRDVTMCREILRRFNGKMNTLMQHVNMLCVLEGIKEVLPRATDDAEDDLEVYGGADPERIAVMQGMRAASSFIREAKGEVAVMNKTLNNLDSSGYNKCRPCSLNSCARNTRKHKMVTREMFDRDIKDRTLLVPIAADRRRILGLFDKSFTELPICERHWSDHVDNMGPKELRLCDLCSTYTMNYHQIKLSTFDNEESIGNLVIPSMAEKLRLCEICKRRDKIVLCASHWNADEKKNKIPLEALYDDDEDSEDVRRMKETLALPTSFQPRYGKRRRVEEDEVAGTSVKVEVNDDDDKMLSNNELLQQLLGGAIAGQVTGEIGENGDVYEGGVEDEEMEQLTAHDEPSVASEEREEEEAHEDEEEEDDDDDEPPQLD</sequence>
<dbReference type="EMBL" id="BTSY01000001">
    <property type="protein sequence ID" value="GMT11381.1"/>
    <property type="molecule type" value="Genomic_DNA"/>
</dbReference>